<evidence type="ECO:0000313" key="9">
    <source>
        <dbReference type="Proteomes" id="UP000193719"/>
    </source>
</evidence>
<dbReference type="InterPro" id="IPR020841">
    <property type="entry name" value="PKS_Beta-ketoAc_synthase_dom"/>
</dbReference>
<dbReference type="Proteomes" id="UP000193719">
    <property type="component" value="Unassembled WGS sequence"/>
</dbReference>
<dbReference type="CDD" id="cd00833">
    <property type="entry name" value="PKS"/>
    <property type="match status" value="1"/>
</dbReference>
<dbReference type="Pfam" id="PF00109">
    <property type="entry name" value="ketoacyl-synt"/>
    <property type="match status" value="1"/>
</dbReference>
<dbReference type="Gene3D" id="3.40.366.10">
    <property type="entry name" value="Malonyl-Coenzyme A Acyl Carrier Protein, domain 2"/>
    <property type="match status" value="1"/>
</dbReference>
<evidence type="ECO:0000256" key="2">
    <source>
        <dbReference type="ARBA" id="ARBA00022553"/>
    </source>
</evidence>
<dbReference type="EMBL" id="MCFH01000003">
    <property type="protein sequence ID" value="ORX59119.1"/>
    <property type="molecule type" value="Genomic_DNA"/>
</dbReference>
<dbReference type="Gene3D" id="3.40.50.1820">
    <property type="entry name" value="alpha/beta hydrolase"/>
    <property type="match status" value="1"/>
</dbReference>
<dbReference type="InterPro" id="IPR006162">
    <property type="entry name" value="Ppantetheine_attach_site"/>
</dbReference>
<dbReference type="Gene3D" id="1.10.1200.10">
    <property type="entry name" value="ACP-like"/>
    <property type="match status" value="1"/>
</dbReference>
<dbReference type="InterPro" id="IPR016035">
    <property type="entry name" value="Acyl_Trfase/lysoPLipase"/>
</dbReference>
<dbReference type="InterPro" id="IPR014030">
    <property type="entry name" value="Ketoacyl_synth_N"/>
</dbReference>
<gene>
    <name evidence="8" type="ORF">BCR36DRAFT_342883</name>
</gene>
<organism evidence="8 9">
    <name type="scientific">Piromyces finnis</name>
    <dbReference type="NCBI Taxonomy" id="1754191"/>
    <lineage>
        <taxon>Eukaryota</taxon>
        <taxon>Fungi</taxon>
        <taxon>Fungi incertae sedis</taxon>
        <taxon>Chytridiomycota</taxon>
        <taxon>Chytridiomycota incertae sedis</taxon>
        <taxon>Neocallimastigomycetes</taxon>
        <taxon>Neocallimastigales</taxon>
        <taxon>Neocallimastigaceae</taxon>
        <taxon>Piromyces</taxon>
    </lineage>
</organism>
<dbReference type="InterPro" id="IPR016036">
    <property type="entry name" value="Malonyl_transacylase_ACP-bd"/>
</dbReference>
<keyword evidence="2" id="KW-0597">Phosphoprotein</keyword>
<dbReference type="GO" id="GO:0031177">
    <property type="term" value="F:phosphopantetheine binding"/>
    <property type="evidence" value="ECO:0007669"/>
    <property type="project" value="InterPro"/>
</dbReference>
<dbReference type="OrthoDB" id="329835at2759"/>
<feature type="domain" description="PKS/mFAS DH" evidence="7">
    <location>
        <begin position="1020"/>
        <end position="1321"/>
    </location>
</feature>
<dbReference type="Pfam" id="PF00698">
    <property type="entry name" value="Acyl_transf_1"/>
    <property type="match status" value="1"/>
</dbReference>
<dbReference type="InterPro" id="IPR020806">
    <property type="entry name" value="PKS_PP-bd"/>
</dbReference>
<dbReference type="Pfam" id="PF08659">
    <property type="entry name" value="KR"/>
    <property type="match status" value="1"/>
</dbReference>
<dbReference type="SMART" id="SM00822">
    <property type="entry name" value="PKS_KR"/>
    <property type="match status" value="1"/>
</dbReference>
<feature type="active site" description="Proton donor; for dehydratase activity" evidence="4">
    <location>
        <position position="1233"/>
    </location>
</feature>
<dbReference type="PANTHER" id="PTHR43775:SF37">
    <property type="entry name" value="SI:DKEY-61P9.11"/>
    <property type="match status" value="1"/>
</dbReference>
<dbReference type="InterPro" id="IPR042104">
    <property type="entry name" value="PKS_dehydratase_sf"/>
</dbReference>
<dbReference type="Gene3D" id="3.10.129.110">
    <property type="entry name" value="Polyketide synthase dehydratase"/>
    <property type="match status" value="1"/>
</dbReference>
<evidence type="ECO:0000259" key="7">
    <source>
        <dbReference type="PROSITE" id="PS52019"/>
    </source>
</evidence>
<feature type="region of interest" description="N-terminal hotdog fold" evidence="4">
    <location>
        <begin position="1020"/>
        <end position="1142"/>
    </location>
</feature>
<evidence type="ECO:0000313" key="8">
    <source>
        <dbReference type="EMBL" id="ORX59119.1"/>
    </source>
</evidence>
<evidence type="ECO:0000256" key="1">
    <source>
        <dbReference type="ARBA" id="ARBA00022450"/>
    </source>
</evidence>
<dbReference type="Pfam" id="PF02801">
    <property type="entry name" value="Ketoacyl-synt_C"/>
    <property type="match status" value="1"/>
</dbReference>
<dbReference type="SUPFAM" id="SSF55048">
    <property type="entry name" value="Probable ACP-binding domain of malonyl-CoA ACP transacylase"/>
    <property type="match status" value="1"/>
</dbReference>
<dbReference type="SUPFAM" id="SSF47336">
    <property type="entry name" value="ACP-like"/>
    <property type="match status" value="1"/>
</dbReference>
<dbReference type="SMART" id="SM00825">
    <property type="entry name" value="PKS_KS"/>
    <property type="match status" value="1"/>
</dbReference>
<dbReference type="STRING" id="1754191.A0A1Y1VKX2"/>
<dbReference type="Gene3D" id="3.40.47.10">
    <property type="match status" value="1"/>
</dbReference>
<dbReference type="GO" id="GO:0004312">
    <property type="term" value="F:fatty acid synthase activity"/>
    <property type="evidence" value="ECO:0007669"/>
    <property type="project" value="TreeGrafter"/>
</dbReference>
<dbReference type="InterPro" id="IPR049900">
    <property type="entry name" value="PKS_mFAS_DH"/>
</dbReference>
<keyword evidence="1" id="KW-0596">Phosphopantetheine</keyword>
<name>A0A1Y1VKX2_9FUNG</name>
<dbReference type="InterPro" id="IPR014031">
    <property type="entry name" value="Ketoacyl_synth_C"/>
</dbReference>
<dbReference type="PROSITE" id="PS52004">
    <property type="entry name" value="KS3_2"/>
    <property type="match status" value="1"/>
</dbReference>
<comment type="caution">
    <text evidence="8">The sequence shown here is derived from an EMBL/GenBank/DDBJ whole genome shotgun (WGS) entry which is preliminary data.</text>
</comment>
<dbReference type="InterPro" id="IPR014043">
    <property type="entry name" value="Acyl_transferase_dom"/>
</dbReference>
<dbReference type="InterPro" id="IPR057326">
    <property type="entry name" value="KR_dom"/>
</dbReference>
<reference evidence="8 9" key="1">
    <citation type="submission" date="2016-08" db="EMBL/GenBank/DDBJ databases">
        <title>Genomes of anaerobic fungi encode conserved fungal cellulosomes for biomass hydrolysis.</title>
        <authorList>
            <consortium name="DOE Joint Genome Institute"/>
            <person name="Haitjema C.H."/>
            <person name="Gilmore S.P."/>
            <person name="Henske J.K."/>
            <person name="Solomon K.V."/>
            <person name="De Groot R."/>
            <person name="Kuo A."/>
            <person name="Mondo S.J."/>
            <person name="Salamov A.A."/>
            <person name="Labutti K."/>
            <person name="Zhao Z."/>
            <person name="Chiniquy J."/>
            <person name="Barry K."/>
            <person name="Brewer H.M."/>
            <person name="Purvine S.O."/>
            <person name="Wright A.T."/>
            <person name="Boxma B."/>
            <person name="Van Alen T."/>
            <person name="Hackstein J.H."/>
            <person name="Baker S.E."/>
            <person name="Grigoriev I.V."/>
            <person name="O'Malley M.A."/>
        </authorList>
    </citation>
    <scope>NUCLEOTIDE SEQUENCE [LARGE SCALE GENOMIC DNA]</scope>
    <source>
        <strain evidence="9">finn</strain>
    </source>
</reference>
<keyword evidence="3" id="KW-0808">Transferase</keyword>
<accession>A0A1Y1VKX2</accession>
<proteinExistence type="predicted"/>
<dbReference type="SUPFAM" id="SSF51735">
    <property type="entry name" value="NAD(P)-binding Rossmann-fold domains"/>
    <property type="match status" value="1"/>
</dbReference>
<dbReference type="InterPro" id="IPR036736">
    <property type="entry name" value="ACP-like_sf"/>
</dbReference>
<dbReference type="SMART" id="SM00823">
    <property type="entry name" value="PKS_PP"/>
    <property type="match status" value="1"/>
</dbReference>
<dbReference type="SUPFAM" id="SSF52151">
    <property type="entry name" value="FabD/lysophospholipase-like"/>
    <property type="match status" value="1"/>
</dbReference>
<feature type="active site" description="Proton acceptor; for dehydratase activity" evidence="4">
    <location>
        <position position="1054"/>
    </location>
</feature>
<dbReference type="PROSITE" id="PS00012">
    <property type="entry name" value="PHOSPHOPANTETHEINE"/>
    <property type="match status" value="1"/>
</dbReference>
<evidence type="ECO:0000256" key="3">
    <source>
        <dbReference type="ARBA" id="ARBA00022679"/>
    </source>
</evidence>
<evidence type="ECO:0000256" key="4">
    <source>
        <dbReference type="PROSITE-ProRule" id="PRU01363"/>
    </source>
</evidence>
<feature type="domain" description="Carrier" evidence="5">
    <location>
        <begin position="1856"/>
        <end position="1932"/>
    </location>
</feature>
<dbReference type="InterPro" id="IPR016039">
    <property type="entry name" value="Thiolase-like"/>
</dbReference>
<keyword evidence="9" id="KW-1185">Reference proteome</keyword>
<dbReference type="PANTHER" id="PTHR43775">
    <property type="entry name" value="FATTY ACID SYNTHASE"/>
    <property type="match status" value="1"/>
</dbReference>
<evidence type="ECO:0000259" key="6">
    <source>
        <dbReference type="PROSITE" id="PS52004"/>
    </source>
</evidence>
<feature type="region of interest" description="C-terminal hotdog fold" evidence="4">
    <location>
        <begin position="1165"/>
        <end position="1321"/>
    </location>
</feature>
<dbReference type="InterPro" id="IPR029058">
    <property type="entry name" value="AB_hydrolase_fold"/>
</dbReference>
<dbReference type="Pfam" id="PF00550">
    <property type="entry name" value="PP-binding"/>
    <property type="match status" value="1"/>
</dbReference>
<dbReference type="PROSITE" id="PS52019">
    <property type="entry name" value="PKS_MFAS_DH"/>
    <property type="match status" value="1"/>
</dbReference>
<dbReference type="Gene3D" id="3.30.70.3290">
    <property type="match status" value="1"/>
</dbReference>
<dbReference type="InterPro" id="IPR013968">
    <property type="entry name" value="PKS_KR"/>
</dbReference>
<dbReference type="GO" id="GO:0006633">
    <property type="term" value="P:fatty acid biosynthetic process"/>
    <property type="evidence" value="ECO:0007669"/>
    <property type="project" value="TreeGrafter"/>
</dbReference>
<evidence type="ECO:0000259" key="5">
    <source>
        <dbReference type="PROSITE" id="PS50075"/>
    </source>
</evidence>
<dbReference type="InterPro" id="IPR050091">
    <property type="entry name" value="PKS_NRPS_Biosynth_Enz"/>
</dbReference>
<dbReference type="Gene3D" id="3.40.50.720">
    <property type="entry name" value="NAD(P)-binding Rossmann-like Domain"/>
    <property type="match status" value="1"/>
</dbReference>
<dbReference type="InterPro" id="IPR036291">
    <property type="entry name" value="NAD(P)-bd_dom_sf"/>
</dbReference>
<dbReference type="SMART" id="SM00827">
    <property type="entry name" value="PKS_AT"/>
    <property type="match status" value="1"/>
</dbReference>
<dbReference type="Pfam" id="PF22621">
    <property type="entry name" value="CurL-like_PKS_C"/>
    <property type="match status" value="1"/>
</dbReference>
<dbReference type="InterPro" id="IPR009081">
    <property type="entry name" value="PP-bd_ACP"/>
</dbReference>
<sequence length="2235" mass="250139">MISIIYNQLQNFVPNLKELKDIQASNETVVSLGLKAQDFSDFQNQLCQVVGIAPTTSIDLSPFFQQSSLELLSQLLMTMNQMVQKPSVNPEYQNQVQIAVVGIALRLPGGINTVDKYWNSLVDGRFCISPIGTNRHLHHYMSKEENLKPGEHYIYNYGRYDSTPDAAPISDFDPMFFNMNPNEASALDPKFRWVLETTYEAFQDAGIDPDVLSGTNTSVYTAPGQVDEMNRYAILASDTGFSVLNGMSMHSCAAASLPGRISFMYNLLGAAHTVDTACSSGLVATHDAVKDLNLGETDLAIVNAAHCPFMSSGFSLLSVAKMVSRNCRCAAYDEAADGYVPGEGCVTIILKRKDDAIRDHNKIYGLINAAAVGQSGSRASMSSPTVIGQTNIHKQVLKKAGVNPSDIDYMEGHGTGTKLGDRIEAEAINNVFKGSHSKERPLVLASVKTNIGHTEEVSGLASLVKVLLAMKNKTVAPHLHFKNPSPLIDFDSVPLHIPTQKEEWKPAEGKKRTALISSYGLSGSVSDVIVEEYIEPETKEVYPINDTYHVLTISGKSNAALIAVAKQYIELLESLDSNAPIADICYTSNVCRQHMKYRYAVIGRNAAELAAELNEYVNQNKKNARSDKTEVGMSFTGQGSIKSGVGLELYRTQPVFRDALNKCDVVVKKATGISLIDALYNPSQSHHLNKAQIAQPALFAYEYAMCMLWKSWGINPTIVNGHSLGEIVAAASTGAMDIDLAIDFIIERARCMGEYGEKPGTMVSVFEKEDVIKEAIEEFGYDEEVSVAAINGVTHTVISGYEDEVDDITEYFSQMNIKTKKLNVTDAFHSPLMDPAVSELNKWIERKDDSKFRQDLKVKFISNVDGNIKPVGSRLEEDYWGKHARNAVRFVDGVKSMIESEKKLLAVIEVGPAATLTNMSSRFVRETESLRGTGPTFIASSVADQNSEQYLFNALCKFYMIGGNIDWNVFHQRIDPTSGKVIPHSLYDLPLYPFQRSRYWLETAEQCAQPIDGGSNKANWDLYKSVTIISNNESELIVAAPLTPQYVEYLFKNHVITGYGCIPAAAYTEFIYTAMKAINNYEDDIIEICDEMLIRSPLNIKADSNVDFLMKKKGDRIAVYAKVDGGIENHMLNASALLLKEGENADLFDTLPKPDEVKALIEKIMTKENTHSSDILYDSIRESSLYGGGFPSVKEFAVGTNDEGSTVLVSRLDSKDRTINNINSGLSQVYLFDAALHSDAGKDTLVAIKKENMGDPFLPSSFENLIKYKPIPDDCYVIHKHMEGTEPNAAFTSFSVYDLDGNICQYCGAFQTRRVKMKTKETDPEFELYTIDFKEIPTPPKEITKTPFFYILADNKGYADTFVKYMKSKVSDFRHVKINMPTKDECSKELIQQNLKELGIKESGMEEETIAVVNFMAMGLEVQEASSIDPSSTAFNDILRSTYENNLVFIQNFTQIIDVYDCKKSFCYVTKNATDYWKGEIDLLQGIVSGISKSFWKEYMDIRVFDLDNDRNASKEDISSRIYTEVMSSVDRYNVSFEVIYDKNGKRYEGRIKNFKSPAVNFAGESEHNYTGTILITGGLGGVGYDISRFLMKQPNLKGLVLTGRRPETDEKVAAKLSSIREVNKAIKVTYITVNVGSQTEMKEVISGIKASGSKLTGIIHTAGVNDDGLIFNQSYERFAKLINSKIEGSHCIAKITEGMNLEFILLFSSMTSFFGNRGQINYCVANMFVNKIAHYYRSHGRKDIITLQLAVWPSGLTSKILDNTFQFNEYNSINLVSNLISHPGDIAPVVFGTPIVQWENVFDHNICDPIYRSVRPANRPKLDFKTANDQNYIREDTTTTQKVTESNSKKEISEDNIYEIMEHELKNVLQYGENDEIDPYQSLTELGIDSIMMMELRTIMRTATGINIPLVVFSTQNICLYRLVEYVKSKMVNEKKEEADAKTPVISEEEKNAKKIEEQKAKEEAAKLISDDEVNQWIVPVEGCEGIEDPLNVFIFFPSADEGEIDYAEYVEDMEDSLLFTVNLPGYGVRKDEPLVTDWDLLVKNVTKAIIKSDESEKFKDCNAIHFIGNGFGALLAWKTLLQIQIYEDEDKDVPIISTLIISRALAPSVKRPIEFNGEVMAKYSPEQIASYLEKTECQVEFTGDNEYLLPVIKNEYAMIDSITNENDMKIRSKLLMFSGKQDKIIDDNNTSLWKKEVSDEFSEFTQHIKMRGNHWFMIKDSSKYLKNIMENLD</sequence>
<dbReference type="PROSITE" id="PS50075">
    <property type="entry name" value="CARRIER"/>
    <property type="match status" value="1"/>
</dbReference>
<dbReference type="InterPro" id="IPR001227">
    <property type="entry name" value="Ac_transferase_dom_sf"/>
</dbReference>
<protein>
    <submittedName>
        <fullName evidence="8">Uncharacterized protein</fullName>
    </submittedName>
</protein>
<reference evidence="8 9" key="2">
    <citation type="submission" date="2016-08" db="EMBL/GenBank/DDBJ databases">
        <title>Pervasive Adenine N6-methylation of Active Genes in Fungi.</title>
        <authorList>
            <consortium name="DOE Joint Genome Institute"/>
            <person name="Mondo S.J."/>
            <person name="Dannebaum R.O."/>
            <person name="Kuo R.C."/>
            <person name="Labutti K."/>
            <person name="Haridas S."/>
            <person name="Kuo A."/>
            <person name="Salamov A."/>
            <person name="Ahrendt S.R."/>
            <person name="Lipzen A."/>
            <person name="Sullivan W."/>
            <person name="Andreopoulos W.B."/>
            <person name="Clum A."/>
            <person name="Lindquist E."/>
            <person name="Daum C."/>
            <person name="Ramamoorthy G.K."/>
            <person name="Gryganskyi A."/>
            <person name="Culley D."/>
            <person name="Magnuson J.K."/>
            <person name="James T.Y."/>
            <person name="O'Malley M.A."/>
            <person name="Stajich J.E."/>
            <person name="Spatafora J.W."/>
            <person name="Visel A."/>
            <person name="Grigoriev I.V."/>
        </authorList>
    </citation>
    <scope>NUCLEOTIDE SEQUENCE [LARGE SCALE GENOMIC DNA]</scope>
    <source>
        <strain evidence="9">finn</strain>
    </source>
</reference>
<dbReference type="SUPFAM" id="SSF53901">
    <property type="entry name" value="Thiolase-like"/>
    <property type="match status" value="1"/>
</dbReference>
<feature type="domain" description="Ketosynthase family 3 (KS3)" evidence="6">
    <location>
        <begin position="95"/>
        <end position="532"/>
    </location>
</feature>
<dbReference type="SUPFAM" id="SSF53474">
    <property type="entry name" value="alpha/beta-Hydrolases"/>
    <property type="match status" value="1"/>
</dbReference>